<sequence length="443" mass="46622">MRGNGMKFVAARAALAVALSTGLAAGGVLLGAAPAIAKDKEAPKGGSYSKEFVAAAAPLQKVIQDIQAAKAKGTPDAQIKAGLGDAAAKMTTVEAAVKTGQDRFTVGNWAVVLGGVLQDNGMRARGIKNMIDSGMVEADKLPTFNGYLGSFAYSAKDYQGAIEPLTKAVQGNVADDAVAEMLADSYTQLGKPAEGIAALKVAYDTRKAAKGAIPDGWYTRGKIIAYKAKLGPQAIEWATLEVAEHPNPLNWLGAGQLTREFGNFGKEESLDLGRLFLRSGAFDNDKQYVAREFIEYVQAADPRRLPGETVKVIELGLSKGALEQSDMFVSDSLTQAKGRIAADKASLVGLEKDARAAADGKLAVATADAYLSYDNPAKAEELYQLALTKGGTIDKDRALTRLGIAQFDQDKYEAAKASFAQVTGVRAPLARLFSVLAADKAKP</sequence>
<keyword evidence="3" id="KW-1185">Reference proteome</keyword>
<dbReference type="Proteomes" id="UP000058012">
    <property type="component" value="Unassembled WGS sequence"/>
</dbReference>
<reference evidence="2 3" key="1">
    <citation type="submission" date="2015-10" db="EMBL/GenBank/DDBJ databases">
        <title>Draft genome sequence of Novosphingobium fuchskuhlense DSM 25065 isolated from a surface water sample of the southwest basin of Lake Grosse Fuchskuhle.</title>
        <authorList>
            <person name="Ruckert C."/>
            <person name="Winkler A."/>
            <person name="Glaeser J."/>
            <person name="Grossart H.-P."/>
            <person name="Kalinowski J."/>
            <person name="Glaeser S."/>
        </authorList>
    </citation>
    <scope>NUCLEOTIDE SEQUENCE [LARGE SCALE GENOMIC DNA]</scope>
    <source>
        <strain evidence="2 3">FNE08-7</strain>
    </source>
</reference>
<feature type="chain" id="PRO_5007156987" description="Tetratricopeptide repeat protein" evidence="1">
    <location>
        <begin position="38"/>
        <end position="443"/>
    </location>
</feature>
<protein>
    <recommendedName>
        <fullName evidence="4">Tetratricopeptide repeat protein</fullName>
    </recommendedName>
</protein>
<proteinExistence type="predicted"/>
<keyword evidence="1" id="KW-0732">Signal</keyword>
<dbReference type="AlphaFoldDB" id="A0A117UV77"/>
<feature type="signal peptide" evidence="1">
    <location>
        <begin position="1"/>
        <end position="37"/>
    </location>
</feature>
<accession>A0A117UV77</accession>
<evidence type="ECO:0000256" key="1">
    <source>
        <dbReference type="SAM" id="SignalP"/>
    </source>
</evidence>
<dbReference type="SUPFAM" id="SSF48452">
    <property type="entry name" value="TPR-like"/>
    <property type="match status" value="1"/>
</dbReference>
<name>A0A117UV77_9SPHN</name>
<dbReference type="Gene3D" id="1.25.40.10">
    <property type="entry name" value="Tetratricopeptide repeat domain"/>
    <property type="match status" value="1"/>
</dbReference>
<gene>
    <name evidence="2" type="ORF">AQZ52_12450</name>
</gene>
<evidence type="ECO:0000313" key="3">
    <source>
        <dbReference type="Proteomes" id="UP000058012"/>
    </source>
</evidence>
<organism evidence="2 3">
    <name type="scientific">Novosphingobium fuchskuhlense</name>
    <dbReference type="NCBI Taxonomy" id="1117702"/>
    <lineage>
        <taxon>Bacteria</taxon>
        <taxon>Pseudomonadati</taxon>
        <taxon>Pseudomonadota</taxon>
        <taxon>Alphaproteobacteria</taxon>
        <taxon>Sphingomonadales</taxon>
        <taxon>Sphingomonadaceae</taxon>
        <taxon>Novosphingobium</taxon>
    </lineage>
</organism>
<comment type="caution">
    <text evidence="2">The sequence shown here is derived from an EMBL/GenBank/DDBJ whole genome shotgun (WGS) entry which is preliminary data.</text>
</comment>
<dbReference type="STRING" id="1117702.AQZ52_12450"/>
<evidence type="ECO:0008006" key="4">
    <source>
        <dbReference type="Google" id="ProtNLM"/>
    </source>
</evidence>
<evidence type="ECO:0000313" key="2">
    <source>
        <dbReference type="EMBL" id="KUR71440.1"/>
    </source>
</evidence>
<dbReference type="EMBL" id="LLZS01000007">
    <property type="protein sequence ID" value="KUR71440.1"/>
    <property type="molecule type" value="Genomic_DNA"/>
</dbReference>
<dbReference type="InterPro" id="IPR011990">
    <property type="entry name" value="TPR-like_helical_dom_sf"/>
</dbReference>